<dbReference type="GO" id="GO:0031123">
    <property type="term" value="P:RNA 3'-end processing"/>
    <property type="evidence" value="ECO:0007669"/>
    <property type="project" value="TreeGrafter"/>
</dbReference>
<dbReference type="PANTHER" id="PTHR12271:SF40">
    <property type="entry name" value="POLY(A) RNA POLYMERASE GLD2"/>
    <property type="match status" value="1"/>
</dbReference>
<sequence length="493" mass="55490">MESLQRRATSTWSFSIRTTLMVLHQATSVIYADSPRSTMSETLPGSFEEPDFTFSRPSVVLLCPSAMKFADPSTQHRVDLNVNDRLGVLNSDLIKRYCQLNPVLVPMIRYIKSWAKPLGLNSPSPVLGRPVTFSSYALVIMTIALLQHRRLLPNLQEGLPPLEPGKLKGTFWLRRPRIICCDVRYNMAEGWTPPEDVPVHLLMKDWFNFWGHEFDYDEEMISIRQGGRLVPSPLASESFNGVFWNIDPFIRSKNITSNIARGSLTRFVSECRYSASRKEFEEGSLPSPKGSARDERSSELHGLKFPAATRDAERILVNDDEFPPDWTRNTLASSPELLARRLSGPATADDVEGEKPPKSSFPADPRHGIASLKRMRKAQTIEKRSVIKSQWLPVEEDELPFAWNGAPPRSIPPANPANPGVLKKDPPLRPQRSPPDISDLNCPVPTPSSESQVFDHDPTLRFDEFGRSMAPEPPLRPPPQVPEEDQVGFGLRR</sequence>
<dbReference type="SUPFAM" id="SSF81631">
    <property type="entry name" value="PAP/OAS1 substrate-binding domain"/>
    <property type="match status" value="1"/>
</dbReference>
<protein>
    <submittedName>
        <fullName evidence="2">Non-specific serine/threonine protein kinase</fullName>
    </submittedName>
</protein>
<evidence type="ECO:0000256" key="1">
    <source>
        <dbReference type="SAM" id="MobiDB-lite"/>
    </source>
</evidence>
<proteinExistence type="predicted"/>
<dbReference type="GO" id="GO:0004674">
    <property type="term" value="F:protein serine/threonine kinase activity"/>
    <property type="evidence" value="ECO:0007669"/>
    <property type="project" value="UniProtKB-KW"/>
</dbReference>
<dbReference type="AlphaFoldDB" id="A0A8H7DJH6"/>
<keyword evidence="2" id="KW-0723">Serine/threonine-protein kinase</keyword>
<dbReference type="Gene3D" id="1.10.1410.10">
    <property type="match status" value="1"/>
</dbReference>
<feature type="region of interest" description="Disordered" evidence="1">
    <location>
        <begin position="344"/>
        <end position="369"/>
    </location>
</feature>
<name>A0A8H7DJH6_9AGAR</name>
<organism evidence="2 3">
    <name type="scientific">Mycena sanguinolenta</name>
    <dbReference type="NCBI Taxonomy" id="230812"/>
    <lineage>
        <taxon>Eukaryota</taxon>
        <taxon>Fungi</taxon>
        <taxon>Dikarya</taxon>
        <taxon>Basidiomycota</taxon>
        <taxon>Agaricomycotina</taxon>
        <taxon>Agaricomycetes</taxon>
        <taxon>Agaricomycetidae</taxon>
        <taxon>Agaricales</taxon>
        <taxon>Marasmiineae</taxon>
        <taxon>Mycenaceae</taxon>
        <taxon>Mycena</taxon>
    </lineage>
</organism>
<dbReference type="OrthoDB" id="2274644at2759"/>
<feature type="region of interest" description="Disordered" evidence="1">
    <location>
        <begin position="401"/>
        <end position="493"/>
    </location>
</feature>
<keyword evidence="2" id="KW-0808">Transferase</keyword>
<dbReference type="EMBL" id="JACAZH010000001">
    <property type="protein sequence ID" value="KAF7377694.1"/>
    <property type="molecule type" value="Genomic_DNA"/>
</dbReference>
<comment type="caution">
    <text evidence="2">The sequence shown here is derived from an EMBL/GenBank/DDBJ whole genome shotgun (WGS) entry which is preliminary data.</text>
</comment>
<reference evidence="2" key="1">
    <citation type="submission" date="2020-05" db="EMBL/GenBank/DDBJ databases">
        <title>Mycena genomes resolve the evolution of fungal bioluminescence.</title>
        <authorList>
            <person name="Tsai I.J."/>
        </authorList>
    </citation>
    <scope>NUCLEOTIDE SEQUENCE</scope>
    <source>
        <strain evidence="2">160909Yilan</strain>
    </source>
</reference>
<evidence type="ECO:0000313" key="2">
    <source>
        <dbReference type="EMBL" id="KAF7377694.1"/>
    </source>
</evidence>
<dbReference type="Proteomes" id="UP000623467">
    <property type="component" value="Unassembled WGS sequence"/>
</dbReference>
<dbReference type="PANTHER" id="PTHR12271">
    <property type="entry name" value="POLY A POLYMERASE CID PAP -RELATED"/>
    <property type="match status" value="1"/>
</dbReference>
<dbReference type="GO" id="GO:0046872">
    <property type="term" value="F:metal ion binding"/>
    <property type="evidence" value="ECO:0007669"/>
    <property type="project" value="UniProtKB-KW"/>
</dbReference>
<feature type="compositionally biased region" description="Pro residues" evidence="1">
    <location>
        <begin position="471"/>
        <end position="481"/>
    </location>
</feature>
<gene>
    <name evidence="2" type="ORF">MSAN_00192400</name>
</gene>
<accession>A0A8H7DJH6</accession>
<evidence type="ECO:0000313" key="3">
    <source>
        <dbReference type="Proteomes" id="UP000623467"/>
    </source>
</evidence>
<keyword evidence="3" id="KW-1185">Reference proteome</keyword>
<feature type="compositionally biased region" description="Basic and acidic residues" evidence="1">
    <location>
        <begin position="453"/>
        <end position="466"/>
    </location>
</feature>
<keyword evidence="2" id="KW-0418">Kinase</keyword>
<dbReference type="GO" id="GO:0016779">
    <property type="term" value="F:nucleotidyltransferase activity"/>
    <property type="evidence" value="ECO:0007669"/>
    <property type="project" value="TreeGrafter"/>
</dbReference>
<feature type="region of interest" description="Disordered" evidence="1">
    <location>
        <begin position="279"/>
        <end position="299"/>
    </location>
</feature>